<protein>
    <submittedName>
        <fullName evidence="2">Uncharacterized protein</fullName>
    </submittedName>
</protein>
<proteinExistence type="predicted"/>
<dbReference type="RefSeq" id="WP_129004657.1">
    <property type="nucleotide sequence ID" value="NZ_SDHZ01000002.1"/>
</dbReference>
<evidence type="ECO:0000313" key="2">
    <source>
        <dbReference type="EMBL" id="RXK83605.1"/>
    </source>
</evidence>
<name>A0A4Q1D554_9BACT</name>
<reference evidence="2 3" key="1">
    <citation type="submission" date="2019-01" db="EMBL/GenBank/DDBJ databases">
        <title>Filimonas sp. strain TTM-71.</title>
        <authorList>
            <person name="Chen W.-M."/>
        </authorList>
    </citation>
    <scope>NUCLEOTIDE SEQUENCE [LARGE SCALE GENOMIC DNA]</scope>
    <source>
        <strain evidence="2 3">TTM-71</strain>
    </source>
</reference>
<feature type="signal peptide" evidence="1">
    <location>
        <begin position="1"/>
        <end position="22"/>
    </location>
</feature>
<dbReference type="Proteomes" id="UP000290545">
    <property type="component" value="Unassembled WGS sequence"/>
</dbReference>
<dbReference type="AlphaFoldDB" id="A0A4Q1D554"/>
<evidence type="ECO:0000313" key="3">
    <source>
        <dbReference type="Proteomes" id="UP000290545"/>
    </source>
</evidence>
<comment type="caution">
    <text evidence="2">The sequence shown here is derived from an EMBL/GenBank/DDBJ whole genome shotgun (WGS) entry which is preliminary data.</text>
</comment>
<evidence type="ECO:0000256" key="1">
    <source>
        <dbReference type="SAM" id="SignalP"/>
    </source>
</evidence>
<sequence length="287" mass="31749">MRLLSIRNAIAFLMLFPFFSCTKQTSISNEGADEISSPGRIRDSISLNITKVQYQLLMKYFKDIKKSDSLINLFRDSALNAGPDARSSLYRTDYDADLDPGASEEIYLLEDEDWSAADGIDVGPSDVQYYHRVTFPFAQRRNVLTLLIPVQYNISNLWMPSAFLLGNVSVFLTGPAIGTTEVPYTPYANVGGEEQAVIGRSYGDLLEKRTFTKTSTGRVLVRAGLNAGVGEIGAEIGEDETVTSVENNITSYNWDISFRLSFQSYGTPLRPKATTTGFCKYSGTPTN</sequence>
<accession>A0A4Q1D554</accession>
<keyword evidence="3" id="KW-1185">Reference proteome</keyword>
<keyword evidence="1" id="KW-0732">Signal</keyword>
<dbReference type="EMBL" id="SDHZ01000002">
    <property type="protein sequence ID" value="RXK83605.1"/>
    <property type="molecule type" value="Genomic_DNA"/>
</dbReference>
<organism evidence="2 3">
    <name type="scientific">Filimonas effusa</name>
    <dbReference type="NCBI Taxonomy" id="2508721"/>
    <lineage>
        <taxon>Bacteria</taxon>
        <taxon>Pseudomonadati</taxon>
        <taxon>Bacteroidota</taxon>
        <taxon>Chitinophagia</taxon>
        <taxon>Chitinophagales</taxon>
        <taxon>Chitinophagaceae</taxon>
        <taxon>Filimonas</taxon>
    </lineage>
</organism>
<gene>
    <name evidence="2" type="ORF">ESB13_16085</name>
</gene>
<feature type="chain" id="PRO_5020359061" evidence="1">
    <location>
        <begin position="23"/>
        <end position="287"/>
    </location>
</feature>